<keyword evidence="5" id="KW-1185">Reference proteome</keyword>
<proteinExistence type="predicted"/>
<dbReference type="RefSeq" id="WP_014375857.1">
    <property type="nucleotide sequence ID" value="NC_016943.1"/>
</dbReference>
<evidence type="ECO:0000313" key="5">
    <source>
        <dbReference type="Proteomes" id="UP000007517"/>
    </source>
</evidence>
<sequence>MTSVLLPDAETSGEARDTGRLIVTVRRPDGDYQAVGVLTATPERYSFAYLRRAVEADGFISLLGFPETQRVYERPYLFPLFAERVISPRRPDRLEYLRTLNLGEDATPLEVLTHSGGHRRGDNIELVPMPVIDASGATRALFMAHGVRYRGSAASERIARLSTGEPLTLAPEPSNPADPFAVGVHDTGGLLLGYVPRPLTGYIHALKEMAAAVEVANGVETNPHLRLLVRLNGTLPAGVDPFAGPEWDTFGS</sequence>
<dbReference type="GO" id="GO:0008270">
    <property type="term" value="F:zinc ion binding"/>
    <property type="evidence" value="ECO:0007669"/>
    <property type="project" value="InterPro"/>
</dbReference>
<evidence type="ECO:0000256" key="1">
    <source>
        <dbReference type="ARBA" id="ARBA00022723"/>
    </source>
</evidence>
<evidence type="ECO:0000313" key="4">
    <source>
        <dbReference type="EMBL" id="CCG02974.1"/>
    </source>
</evidence>
<dbReference type="InterPro" id="IPR014905">
    <property type="entry name" value="HIRAN"/>
</dbReference>
<name>H6RRY0_BLASD</name>
<dbReference type="EMBL" id="FO117623">
    <property type="protein sequence ID" value="CCG02974.1"/>
    <property type="molecule type" value="Genomic_DNA"/>
</dbReference>
<reference evidence="4 5" key="1">
    <citation type="journal article" date="2012" name="J. Bacteriol.">
        <title>Genome Sequence of Blastococcus saxobsidens DD2, a Stone-Inhabiting Bacterium.</title>
        <authorList>
            <person name="Chouaia B."/>
            <person name="Crotti E."/>
            <person name="Brusetti L."/>
            <person name="Daffonchio D."/>
            <person name="Essoussi I."/>
            <person name="Nouioui I."/>
            <person name="Sbissi I."/>
            <person name="Ghodhbane-Gtari F."/>
            <person name="Gtari M."/>
            <person name="Vacherie B."/>
            <person name="Barbe V."/>
            <person name="Medigue C."/>
            <person name="Gury J."/>
            <person name="Pujic P."/>
            <person name="Normand P."/>
        </authorList>
    </citation>
    <scope>NUCLEOTIDE SEQUENCE [LARGE SCALE GENOMIC DNA]</scope>
    <source>
        <strain evidence="4 5">DD2</strain>
    </source>
</reference>
<dbReference type="HOGENOM" id="CLU_088912_0_0_11"/>
<organism evidence="4 5">
    <name type="scientific">Blastococcus saxobsidens (strain DD2)</name>
    <dbReference type="NCBI Taxonomy" id="1146883"/>
    <lineage>
        <taxon>Bacteria</taxon>
        <taxon>Bacillati</taxon>
        <taxon>Actinomycetota</taxon>
        <taxon>Actinomycetes</taxon>
        <taxon>Geodermatophilales</taxon>
        <taxon>Geodermatophilaceae</taxon>
        <taxon>Blastococcus</taxon>
    </lineage>
</organism>
<feature type="domain" description="HIRAN" evidence="3">
    <location>
        <begin position="144"/>
        <end position="206"/>
    </location>
</feature>
<dbReference type="AlphaFoldDB" id="H6RRY0"/>
<dbReference type="GO" id="GO:0016818">
    <property type="term" value="F:hydrolase activity, acting on acid anhydrides, in phosphorus-containing anhydrides"/>
    <property type="evidence" value="ECO:0007669"/>
    <property type="project" value="InterPro"/>
</dbReference>
<reference evidence="5" key="2">
    <citation type="submission" date="2012-02" db="EMBL/GenBank/DDBJ databases">
        <title>Complete genome sequence of Blastococcus saxobsidens strain DD2.</title>
        <authorList>
            <person name="Genoscope."/>
        </authorList>
    </citation>
    <scope>NUCLEOTIDE SEQUENCE [LARGE SCALE GENOMIC DNA]</scope>
    <source>
        <strain evidence="5">DD2</strain>
    </source>
</reference>
<dbReference type="OrthoDB" id="3830732at2"/>
<evidence type="ECO:0000256" key="2">
    <source>
        <dbReference type="ARBA" id="ARBA00022801"/>
    </source>
</evidence>
<gene>
    <name evidence="4" type="ordered locus">BLASA_2062</name>
</gene>
<accession>H6RRY0</accession>
<keyword evidence="2" id="KW-0378">Hydrolase</keyword>
<dbReference type="Pfam" id="PF08797">
    <property type="entry name" value="HIRAN"/>
    <property type="match status" value="1"/>
</dbReference>
<dbReference type="GO" id="GO:0003676">
    <property type="term" value="F:nucleic acid binding"/>
    <property type="evidence" value="ECO:0007669"/>
    <property type="project" value="InterPro"/>
</dbReference>
<dbReference type="Proteomes" id="UP000007517">
    <property type="component" value="Chromosome"/>
</dbReference>
<keyword evidence="1" id="KW-0479">Metal-binding</keyword>
<dbReference type="Gene3D" id="3.30.70.2330">
    <property type="match status" value="1"/>
</dbReference>
<dbReference type="eggNOG" id="ENOG502Z9DM">
    <property type="taxonomic scope" value="Bacteria"/>
</dbReference>
<dbReference type="KEGG" id="bsd:BLASA_2062"/>
<dbReference type="STRING" id="1146883.BLASA_2062"/>
<evidence type="ECO:0000259" key="3">
    <source>
        <dbReference type="Pfam" id="PF08797"/>
    </source>
</evidence>
<protein>
    <recommendedName>
        <fullName evidence="3">HIRAN domain-containing protein</fullName>
    </recommendedName>
</protein>